<organism evidence="2 3">
    <name type="scientific">Oxalobacter formigenes OXCC13</name>
    <dbReference type="NCBI Taxonomy" id="556269"/>
    <lineage>
        <taxon>Bacteria</taxon>
        <taxon>Pseudomonadati</taxon>
        <taxon>Pseudomonadota</taxon>
        <taxon>Betaproteobacteria</taxon>
        <taxon>Burkholderiales</taxon>
        <taxon>Oxalobacteraceae</taxon>
        <taxon>Oxalobacter</taxon>
    </lineage>
</organism>
<dbReference type="HOGENOM" id="CLU_009902_6_0_4"/>
<dbReference type="PANTHER" id="PTHR11851">
    <property type="entry name" value="METALLOPROTEASE"/>
    <property type="match status" value="1"/>
</dbReference>
<dbReference type="GO" id="GO:0016787">
    <property type="term" value="F:hydrolase activity"/>
    <property type="evidence" value="ECO:0007669"/>
    <property type="project" value="UniProtKB-KW"/>
</dbReference>
<reference evidence="2 3" key="1">
    <citation type="submission" date="2009-02" db="EMBL/GenBank/DDBJ databases">
        <title>The Genome Sequence of Oxalobacter formigenes OXCC13.</title>
        <authorList>
            <consortium name="The Broad Institute Genome Sequencing Platform"/>
            <person name="Ward D."/>
            <person name="Young S.K."/>
            <person name="Kodira C.D."/>
            <person name="Zeng Q."/>
            <person name="Koehrsen M."/>
            <person name="Alvarado L."/>
            <person name="Berlin A."/>
            <person name="Borenstein D."/>
            <person name="Chen Z."/>
            <person name="Engels R."/>
            <person name="Freedman E."/>
            <person name="Gellesch M."/>
            <person name="Goldberg J."/>
            <person name="Griggs A."/>
            <person name="Gujja S."/>
            <person name="Heiman D."/>
            <person name="Hepburn T."/>
            <person name="Howarth C."/>
            <person name="Jen D."/>
            <person name="Larson L."/>
            <person name="Lewis B."/>
            <person name="Mehta T."/>
            <person name="Park D."/>
            <person name="Pearson M."/>
            <person name="Roberts A."/>
            <person name="Saif S."/>
            <person name="Shea T."/>
            <person name="Shenoy N."/>
            <person name="Sisk P."/>
            <person name="Stolte C."/>
            <person name="Sykes S."/>
            <person name="Walk T."/>
            <person name="White J."/>
            <person name="Yandava C."/>
            <person name="Allison M.J."/>
            <person name="Lander E."/>
            <person name="Nusbaum C."/>
            <person name="Galagan J."/>
            <person name="Birren B."/>
        </authorList>
    </citation>
    <scope>NUCLEOTIDE SEQUENCE [LARGE SCALE GENOMIC DNA]</scope>
    <source>
        <strain evidence="2 3">OXCC13</strain>
    </source>
</reference>
<dbReference type="EMBL" id="GG658170">
    <property type="protein sequence ID" value="EEO31034.1"/>
    <property type="molecule type" value="Genomic_DNA"/>
</dbReference>
<evidence type="ECO:0000259" key="1">
    <source>
        <dbReference type="Pfam" id="PF05193"/>
    </source>
</evidence>
<dbReference type="PANTHER" id="PTHR11851:SF224">
    <property type="entry name" value="PROCESSING PROTEASE"/>
    <property type="match status" value="1"/>
</dbReference>
<sequence>MKKIAEKFLALALRGKLVGILFFLGVSTTAWAAIPIQQWTTQNGTKVLFVETHAIPVIDINVNFDAGSRRDPAAKSGLAGLTNASLDKGIRDAGGAIISEAKILDTFADVGAVRSNSVDMDKAGYSLRVLSGQEQSDRAIGLLSDLLAKPSFPAELLNRDKARLVASIREEETRPESIAARAFKKNIYPSHPYGVSATPETVNSISRDDLVSFHQNHYVANRAVITIVGDTDLNGAKKIANRISEKLAVAKNDLPVMPEVKTTVAKTDSIPHPATQAHILMGMPSVKRGDPDFFALTVGNYILGGGGFSSRLMQEVREKRGLTYGVYSSFSPMIQKGPFLIGLQTEKKQADAALKVVNSTLDNFLKNGPTQAELKAAKDHLVNSFAMKMDNNRKILDLVSMIGYYRLPIDYLDTWTDKVKKVTIKDVQKAFHQKVIENELVTVVVGNQK</sequence>
<dbReference type="InterPro" id="IPR011249">
    <property type="entry name" value="Metalloenz_LuxS/M16"/>
</dbReference>
<evidence type="ECO:0000313" key="3">
    <source>
        <dbReference type="Proteomes" id="UP000005089"/>
    </source>
</evidence>
<gene>
    <name evidence="2" type="ORF">OFBG_02062</name>
</gene>
<dbReference type="GO" id="GO:0046872">
    <property type="term" value="F:metal ion binding"/>
    <property type="evidence" value="ECO:0007669"/>
    <property type="project" value="InterPro"/>
</dbReference>
<dbReference type="Proteomes" id="UP000005089">
    <property type="component" value="Unassembled WGS sequence"/>
</dbReference>
<evidence type="ECO:0000313" key="2">
    <source>
        <dbReference type="EMBL" id="EEO31034.1"/>
    </source>
</evidence>
<proteinExistence type="predicted"/>
<dbReference type="EC" id="3.4.24.-" evidence="2"/>
<name>C3XCV8_OXAFO</name>
<feature type="domain" description="Peptidase M16 C-terminal" evidence="1">
    <location>
        <begin position="204"/>
        <end position="379"/>
    </location>
</feature>
<keyword evidence="2" id="KW-0378">Hydrolase</keyword>
<accession>C3XCV8</accession>
<dbReference type="InterPro" id="IPR050361">
    <property type="entry name" value="MPP/UQCRC_Complex"/>
</dbReference>
<dbReference type="OrthoDB" id="9811314at2"/>
<dbReference type="InterPro" id="IPR007863">
    <property type="entry name" value="Peptidase_M16_C"/>
</dbReference>
<dbReference type="AlphaFoldDB" id="C3XCV8"/>
<dbReference type="SUPFAM" id="SSF63411">
    <property type="entry name" value="LuxS/MPP-like metallohydrolase"/>
    <property type="match status" value="2"/>
</dbReference>
<dbReference type="GeneID" id="77133918"/>
<dbReference type="RefSeq" id="WP_005882719.1">
    <property type="nucleotide sequence ID" value="NZ_CP019430.1"/>
</dbReference>
<dbReference type="STRING" id="847.BRW83_0007"/>
<dbReference type="Pfam" id="PF05193">
    <property type="entry name" value="Peptidase_M16_C"/>
    <property type="match status" value="1"/>
</dbReference>
<dbReference type="Gene3D" id="3.30.830.10">
    <property type="entry name" value="Metalloenzyme, LuxS/M16 peptidase-like"/>
    <property type="match status" value="2"/>
</dbReference>
<protein>
    <submittedName>
        <fullName evidence="2">Peptidase M16 inactive domain protein</fullName>
        <ecNumber evidence="2">3.4.24.-</ecNumber>
    </submittedName>
</protein>
<keyword evidence="3" id="KW-1185">Reference proteome</keyword>
<dbReference type="eggNOG" id="COG0612">
    <property type="taxonomic scope" value="Bacteria"/>
</dbReference>